<evidence type="ECO:0000313" key="2">
    <source>
        <dbReference type="RefSeq" id="XP_034232671.1"/>
    </source>
</evidence>
<keyword evidence="1" id="KW-1185">Reference proteome</keyword>
<dbReference type="Pfam" id="PF20180">
    <property type="entry name" value="UQCC2_CBP6"/>
    <property type="match status" value="1"/>
</dbReference>
<evidence type="ECO:0000313" key="3">
    <source>
        <dbReference type="RefSeq" id="XP_034232672.1"/>
    </source>
</evidence>
<organism evidence="2">
    <name type="scientific">Thrips palmi</name>
    <name type="common">Melon thrips</name>
    <dbReference type="NCBI Taxonomy" id="161013"/>
    <lineage>
        <taxon>Eukaryota</taxon>
        <taxon>Metazoa</taxon>
        <taxon>Ecdysozoa</taxon>
        <taxon>Arthropoda</taxon>
        <taxon>Hexapoda</taxon>
        <taxon>Insecta</taxon>
        <taxon>Pterygota</taxon>
        <taxon>Neoptera</taxon>
        <taxon>Paraneoptera</taxon>
        <taxon>Thysanoptera</taxon>
        <taxon>Terebrantia</taxon>
        <taxon>Thripoidea</taxon>
        <taxon>Thripidae</taxon>
        <taxon>Thrips</taxon>
    </lineage>
</organism>
<gene>
    <name evidence="2 3 4" type="primary">LOC117640341</name>
</gene>
<evidence type="ECO:0000313" key="4">
    <source>
        <dbReference type="RefSeq" id="XP_034232673.1"/>
    </source>
</evidence>
<accession>A0A6P8Y956</accession>
<sequence length="125" mass="13960">MAQLYERFLKVLQKWPLNADYPPPLRSLPAHLRDQGKAAFSARGEFSGDTLQCEKRLSSLERLTTNQIARAYPRTQQTGALGLTSDQCVFALSDSYQKSLETSATTSLFQRIVSSFRQGSGKEKA</sequence>
<dbReference type="GeneID" id="117640341"/>
<evidence type="ECO:0000313" key="1">
    <source>
        <dbReference type="Proteomes" id="UP000515158"/>
    </source>
</evidence>
<dbReference type="OrthoDB" id="16290at2759"/>
<dbReference type="RefSeq" id="XP_034232672.1">
    <property type="nucleotide sequence ID" value="XM_034376781.1"/>
</dbReference>
<reference evidence="2 3" key="1">
    <citation type="submission" date="2025-04" db="UniProtKB">
        <authorList>
            <consortium name="RefSeq"/>
        </authorList>
    </citation>
    <scope>IDENTIFICATION</scope>
    <source>
        <tissue evidence="2 3">Total insect</tissue>
    </source>
</reference>
<dbReference type="Proteomes" id="UP000515158">
    <property type="component" value="Unplaced"/>
</dbReference>
<dbReference type="RefSeq" id="XP_034232671.1">
    <property type="nucleotide sequence ID" value="XM_034376780.1"/>
</dbReference>
<dbReference type="AlphaFoldDB" id="A0A6P8Y956"/>
<dbReference type="KEGG" id="tpal:117640341"/>
<proteinExistence type="predicted"/>
<dbReference type="RefSeq" id="XP_034232673.1">
    <property type="nucleotide sequence ID" value="XM_034376782.1"/>
</dbReference>
<protein>
    <submittedName>
        <fullName evidence="2 3">Ubiquinol-cytochrome-c reductase complex assembly factor 2</fullName>
    </submittedName>
</protein>
<name>A0A6P8Y956_THRPL</name>